<keyword evidence="2" id="KW-0813">Transport</keyword>
<evidence type="ECO:0000256" key="2">
    <source>
        <dbReference type="ARBA" id="ARBA00022448"/>
    </source>
</evidence>
<keyword evidence="3 6" id="KW-0812">Transmembrane</keyword>
<evidence type="ECO:0000256" key="3">
    <source>
        <dbReference type="ARBA" id="ARBA00022692"/>
    </source>
</evidence>
<dbReference type="PANTHER" id="PTHR45649">
    <property type="entry name" value="AMINO-ACID PERMEASE BAT1"/>
    <property type="match status" value="1"/>
</dbReference>
<dbReference type="InterPro" id="IPR002293">
    <property type="entry name" value="AA/rel_permease1"/>
</dbReference>
<dbReference type="GO" id="GO:0022857">
    <property type="term" value="F:transmembrane transporter activity"/>
    <property type="evidence" value="ECO:0007669"/>
    <property type="project" value="InterPro"/>
</dbReference>
<accession>A0AAI9TKP5</accession>
<feature type="transmembrane region" description="Helical" evidence="6">
    <location>
        <begin position="135"/>
        <end position="156"/>
    </location>
</feature>
<reference evidence="7" key="1">
    <citation type="submission" date="2015-06" db="EMBL/GenBank/DDBJ databases">
        <authorList>
            <person name="Nguyen H."/>
        </authorList>
    </citation>
    <scope>NUCLEOTIDE SEQUENCE</scope>
    <source>
        <strain evidence="7">DAOM 180753</strain>
    </source>
</reference>
<evidence type="ECO:0000313" key="8">
    <source>
        <dbReference type="Proteomes" id="UP001227192"/>
    </source>
</evidence>
<organism evidence="7 8">
    <name type="scientific">Penicillium thymicola</name>
    <dbReference type="NCBI Taxonomy" id="293382"/>
    <lineage>
        <taxon>Eukaryota</taxon>
        <taxon>Fungi</taxon>
        <taxon>Dikarya</taxon>
        <taxon>Ascomycota</taxon>
        <taxon>Pezizomycotina</taxon>
        <taxon>Eurotiomycetes</taxon>
        <taxon>Eurotiomycetidae</taxon>
        <taxon>Eurotiales</taxon>
        <taxon>Aspergillaceae</taxon>
        <taxon>Penicillium</taxon>
    </lineage>
</organism>
<evidence type="ECO:0000256" key="6">
    <source>
        <dbReference type="SAM" id="Phobius"/>
    </source>
</evidence>
<feature type="transmembrane region" description="Helical" evidence="6">
    <location>
        <begin position="222"/>
        <end position="242"/>
    </location>
</feature>
<dbReference type="PIRSF" id="PIRSF006060">
    <property type="entry name" value="AA_transporter"/>
    <property type="match status" value="1"/>
</dbReference>
<feature type="transmembrane region" description="Helical" evidence="6">
    <location>
        <begin position="254"/>
        <end position="278"/>
    </location>
</feature>
<comment type="subcellular location">
    <subcellularLocation>
        <location evidence="1">Membrane</location>
        <topology evidence="1">Multi-pass membrane protein</topology>
    </subcellularLocation>
</comment>
<evidence type="ECO:0000256" key="1">
    <source>
        <dbReference type="ARBA" id="ARBA00004141"/>
    </source>
</evidence>
<feature type="transmembrane region" description="Helical" evidence="6">
    <location>
        <begin position="433"/>
        <end position="450"/>
    </location>
</feature>
<dbReference type="GO" id="GO:0016020">
    <property type="term" value="C:membrane"/>
    <property type="evidence" value="ECO:0007669"/>
    <property type="project" value="UniProtKB-SubCell"/>
</dbReference>
<feature type="transmembrane region" description="Helical" evidence="6">
    <location>
        <begin position="310"/>
        <end position="331"/>
    </location>
</feature>
<feature type="transmembrane region" description="Helical" evidence="6">
    <location>
        <begin position="365"/>
        <end position="385"/>
    </location>
</feature>
<protein>
    <submittedName>
        <fullName evidence="7">Uncharacterized protein</fullName>
    </submittedName>
</protein>
<feature type="transmembrane region" description="Helical" evidence="6">
    <location>
        <begin position="462"/>
        <end position="481"/>
    </location>
</feature>
<keyword evidence="8" id="KW-1185">Reference proteome</keyword>
<evidence type="ECO:0000256" key="4">
    <source>
        <dbReference type="ARBA" id="ARBA00022989"/>
    </source>
</evidence>
<keyword evidence="4 6" id="KW-1133">Transmembrane helix</keyword>
<dbReference type="PANTHER" id="PTHR45649:SF6">
    <property type="entry name" value="GABA-SPECIFIC PERMEASE"/>
    <property type="match status" value="1"/>
</dbReference>
<dbReference type="AlphaFoldDB" id="A0AAI9TKP5"/>
<feature type="transmembrane region" description="Helical" evidence="6">
    <location>
        <begin position="168"/>
        <end position="193"/>
    </location>
</feature>
<name>A0AAI9TKP5_PENTH</name>
<comment type="caution">
    <text evidence="7">The sequence shown here is derived from an EMBL/GenBank/DDBJ whole genome shotgun (WGS) entry which is preliminary data.</text>
</comment>
<evidence type="ECO:0000256" key="5">
    <source>
        <dbReference type="ARBA" id="ARBA00023136"/>
    </source>
</evidence>
<dbReference type="EMBL" id="LACB01000096">
    <property type="protein sequence ID" value="KAJ9489070.1"/>
    <property type="molecule type" value="Genomic_DNA"/>
</dbReference>
<dbReference type="Pfam" id="PF13520">
    <property type="entry name" value="AA_permease_2"/>
    <property type="match status" value="1"/>
</dbReference>
<feature type="transmembrane region" description="Helical" evidence="6">
    <location>
        <begin position="41"/>
        <end position="59"/>
    </location>
</feature>
<sequence length="526" mass="57642">MMDSQPVDPEAVTPVATDAMADVGDVQLLARMGYKQELRRQYYTTQVFAIAFSIMGLVPSTAPTLSFSLPAGPIGMVWGWFTASIFILLVGLAMADLASAMPTAGGLYWWTHYFAGPRWKRPLSFLIGYSNTLDLIGGMCSVDYTLALMILSCVSISRGDEWSASRGVIYAIYTFCIYINIALVVATVVALPVGKVTRGGSLNSGKYVYGHIDNETTWPTGWAFMLAWLAPIWSIGSFDSCVHMSEEAMHASKAVPLGIIWSAGSAFVLGFFVLSVIAATMNPDVGATINTKFGQPMAQIYYDVLGRDGALGFMAVFCVIQFLIGLSLIVAASRQAWAFSRDGALPFSRFFRHFSKRIQYQPVRMIGGLVVVLIVLGLLCLINSAAANALFSLFVASNYLSWGTPIFCRLVWGEDRFTPGECHTGRLSRPITWVAVLYLIFGVILSVFPTEGPHPTPSNMNYTILINGFVWFGCMACYFLFAWRWYIGPQMTVEENASTASGNIIVVPVPHELTAEIPASFDHKKE</sequence>
<gene>
    <name evidence="7" type="ORF">VN97_g4219</name>
</gene>
<dbReference type="Gene3D" id="1.20.1740.10">
    <property type="entry name" value="Amino acid/polyamine transporter I"/>
    <property type="match status" value="1"/>
</dbReference>
<keyword evidence="5 6" id="KW-0472">Membrane</keyword>
<evidence type="ECO:0000313" key="7">
    <source>
        <dbReference type="EMBL" id="KAJ9489070.1"/>
    </source>
</evidence>
<reference evidence="7" key="2">
    <citation type="journal article" date="2016" name="Fungal Biol.">
        <title>Ochratoxin A production by Penicillium thymicola.</title>
        <authorList>
            <person name="Nguyen H.D.T."/>
            <person name="McMullin D.R."/>
            <person name="Ponomareva E."/>
            <person name="Riley R."/>
            <person name="Pomraning K.R."/>
            <person name="Baker S.E."/>
            <person name="Seifert K.A."/>
        </authorList>
    </citation>
    <scope>NUCLEOTIDE SEQUENCE</scope>
    <source>
        <strain evidence="7">DAOM 180753</strain>
    </source>
</reference>
<proteinExistence type="predicted"/>
<feature type="transmembrane region" description="Helical" evidence="6">
    <location>
        <begin position="71"/>
        <end position="90"/>
    </location>
</feature>
<feature type="transmembrane region" description="Helical" evidence="6">
    <location>
        <begin position="391"/>
        <end position="412"/>
    </location>
</feature>
<dbReference type="Proteomes" id="UP001227192">
    <property type="component" value="Unassembled WGS sequence"/>
</dbReference>